<dbReference type="Gene3D" id="3.40.50.200">
    <property type="entry name" value="Peptidase S8/S53 domain"/>
    <property type="match status" value="1"/>
</dbReference>
<evidence type="ECO:0000256" key="3">
    <source>
        <dbReference type="ARBA" id="ARBA00011073"/>
    </source>
</evidence>
<dbReference type="InterPro" id="IPR046450">
    <property type="entry name" value="PA_dom_sf"/>
</dbReference>
<dbReference type="STRING" id="52838.A0A4S8K909"/>
<comment type="similarity">
    <text evidence="2">Belongs to the small GTPase superfamily. Rab family.</text>
</comment>
<keyword evidence="12" id="KW-0325">Glycoprotein</keyword>
<dbReference type="EMBL" id="PYDT01000001">
    <property type="protein sequence ID" value="THU71458.1"/>
    <property type="molecule type" value="Genomic_DNA"/>
</dbReference>
<dbReference type="PROSITE" id="PS51892">
    <property type="entry name" value="SUBTILASE"/>
    <property type="match status" value="1"/>
</dbReference>
<keyword evidence="13" id="KW-0449">Lipoprotein</keyword>
<gene>
    <name evidence="21" type="ORF">C4D60_Mb04t01650</name>
</gene>
<dbReference type="InterPro" id="IPR037045">
    <property type="entry name" value="S8pro/Inhibitor_I9_sf"/>
</dbReference>
<dbReference type="Pfam" id="PF00071">
    <property type="entry name" value="Ras"/>
    <property type="match status" value="1"/>
</dbReference>
<dbReference type="SUPFAM" id="SSF52540">
    <property type="entry name" value="P-loop containing nucleoside triphosphate hydrolases"/>
    <property type="match status" value="1"/>
</dbReference>
<feature type="active site" description="Charge relay system" evidence="16">
    <location>
        <position position="585"/>
    </location>
</feature>
<dbReference type="InterPro" id="IPR034197">
    <property type="entry name" value="Peptidases_S8_3"/>
</dbReference>
<feature type="chain" id="PRO_5021013692" description="Subtilisin-like protease" evidence="17">
    <location>
        <begin position="27"/>
        <end position="978"/>
    </location>
</feature>
<evidence type="ECO:0000256" key="4">
    <source>
        <dbReference type="ARBA" id="ARBA00022670"/>
    </source>
</evidence>
<dbReference type="FunFam" id="3.40.50.200:FF:000006">
    <property type="entry name" value="Subtilisin-like protease SBT1.5"/>
    <property type="match status" value="1"/>
</dbReference>
<evidence type="ECO:0000256" key="16">
    <source>
        <dbReference type="PROSITE-ProRule" id="PRU01240"/>
    </source>
</evidence>
<evidence type="ECO:0000256" key="8">
    <source>
        <dbReference type="ARBA" id="ARBA00022825"/>
    </source>
</evidence>
<dbReference type="GO" id="GO:0004252">
    <property type="term" value="F:serine-type endopeptidase activity"/>
    <property type="evidence" value="ECO:0007669"/>
    <property type="project" value="UniProtKB-UniRule"/>
</dbReference>
<feature type="domain" description="Inhibitor I9" evidence="20">
    <location>
        <begin position="29"/>
        <end position="99"/>
    </location>
</feature>
<dbReference type="CDD" id="cd02120">
    <property type="entry name" value="PA_subtilisin_like"/>
    <property type="match status" value="1"/>
</dbReference>
<dbReference type="CDD" id="cd04852">
    <property type="entry name" value="Peptidases_S8_3"/>
    <property type="match status" value="1"/>
</dbReference>
<evidence type="ECO:0000256" key="6">
    <source>
        <dbReference type="ARBA" id="ARBA00022741"/>
    </source>
</evidence>
<keyword evidence="4 16" id="KW-0645">Protease</keyword>
<dbReference type="InterPro" id="IPR036852">
    <property type="entry name" value="Peptidase_S8/S53_dom_sf"/>
</dbReference>
<keyword evidence="6" id="KW-0547">Nucleotide-binding</keyword>
<dbReference type="SUPFAM" id="SSF52743">
    <property type="entry name" value="Subtilisin-like"/>
    <property type="match status" value="1"/>
</dbReference>
<dbReference type="SMART" id="SM00174">
    <property type="entry name" value="RHO"/>
    <property type="match status" value="1"/>
</dbReference>
<name>A0A4S8K909_MUSBA</name>
<dbReference type="Gene3D" id="2.60.40.2310">
    <property type="match status" value="1"/>
</dbReference>
<feature type="signal peptide" evidence="17">
    <location>
        <begin position="1"/>
        <end position="26"/>
    </location>
</feature>
<feature type="domain" description="Peptidase S8/S53" evidence="18">
    <location>
        <begin position="168"/>
        <end position="630"/>
    </location>
</feature>
<dbReference type="GO" id="GO:0005525">
    <property type="term" value="F:GTP binding"/>
    <property type="evidence" value="ECO:0007669"/>
    <property type="project" value="UniProtKB-KW"/>
</dbReference>
<comment type="subcellular location">
    <subcellularLocation>
        <location evidence="1">Endoplasmic reticulum membrane</location>
        <topology evidence="1">Lipid-anchor</topology>
    </subcellularLocation>
    <subcellularLocation>
        <location evidence="15">Golgi apparatus membrane</location>
        <topology evidence="15">Lipid-anchor</topology>
    </subcellularLocation>
</comment>
<dbReference type="InterPro" id="IPR027417">
    <property type="entry name" value="P-loop_NTPase"/>
</dbReference>
<dbReference type="PROSITE" id="PS51420">
    <property type="entry name" value="RHO"/>
    <property type="match status" value="1"/>
</dbReference>
<evidence type="ECO:0000256" key="2">
    <source>
        <dbReference type="ARBA" id="ARBA00006270"/>
    </source>
</evidence>
<dbReference type="SMART" id="SM00176">
    <property type="entry name" value="RAN"/>
    <property type="match status" value="1"/>
</dbReference>
<dbReference type="InterPro" id="IPR001806">
    <property type="entry name" value="Small_GTPase"/>
</dbReference>
<dbReference type="PRINTS" id="PR00449">
    <property type="entry name" value="RASTRNSFRMNG"/>
</dbReference>
<protein>
    <recommendedName>
        <fullName evidence="23">Subtilisin-like protease</fullName>
    </recommendedName>
</protein>
<dbReference type="GO" id="GO:0003924">
    <property type="term" value="F:GTPase activity"/>
    <property type="evidence" value="ECO:0007669"/>
    <property type="project" value="InterPro"/>
</dbReference>
<dbReference type="SMART" id="SM00173">
    <property type="entry name" value="RAS"/>
    <property type="match status" value="1"/>
</dbReference>
<evidence type="ECO:0000256" key="10">
    <source>
        <dbReference type="ARBA" id="ARBA00023134"/>
    </source>
</evidence>
<dbReference type="InterPro" id="IPR010259">
    <property type="entry name" value="S8pro/Inhibitor_I9"/>
</dbReference>
<keyword evidence="8 16" id="KW-0720">Serine protease</keyword>
<dbReference type="FunFam" id="2.60.40.2310:FF:000002">
    <property type="entry name" value="p69E protein-like"/>
    <property type="match status" value="1"/>
</dbReference>
<feature type="domain" description="PA" evidence="19">
    <location>
        <begin position="427"/>
        <end position="500"/>
    </location>
</feature>
<dbReference type="PANTHER" id="PTHR10795">
    <property type="entry name" value="PROPROTEIN CONVERTASE SUBTILISIN/KEXIN"/>
    <property type="match status" value="1"/>
</dbReference>
<sequence length="978" mass="106089">MGVERRTFVFLLLFLLSLLLQSLTFAKRSYVVYFGGHSRRSEEAPLLAHERVVNSHYEFLGSFLGSKEKAQDAIFYSYTQYINGFAADLEEEEATEISSEAFSQCFHRAHAFPPFTVARLLFAEHAGVISVFPNRGHALHTTRSWDFLGLERNGRVPPSSIWARSRFGEDVIIGNLDTGAWPESESFKDEGMGPIPPKWKGICQNDIDKGIRCNRKLIGLRYFNKGYRSAVGTVGLAAETPRDTDGHGTHTLSTAAGRFVPGASVFGLGNGTAKGGAPNARVAAYKVCWPPVNGSECFDADILAAFDAAIHDGVHVLSVSLGGGPTDYFKDGVAIGSFHAVKHGITVVCSAGNSGPKSGTVSNTAPWIVTVGASTMDREFPAYLSLRSKKQIKGQSLSPMALPDKMFYPIISSREATARNASQESAKLCLKRSLDPEKVRGKIILCLRGENARVEKGEVVHQAGGIGMVLANDESTGNEIIADAHVLPATHISYDDGLAILSYLNSSKSLFGYITSPKTTIGTKPAPVMAAFSSQGPNTVNPEILKPDITAPGVSIIAAFSEAIGPTGLTFDDRRVLFNSESGTSMSCPHIAGIAGLLKALHPDWSHSAIKSAIMTTARTRDNMKEPMFNSSFVKTSPFTYGSGHVQPNRAMDPGLVYDLTTNDYLNFLCALGYNSTQIATFSTETFVCPSKPLRIEDLNYPSITIPNLSGASTITRTIKNVGLPSTYKVRVEEPAGVSVTVKPRKLKFKKLGEEKKFTVALKDKRSNLAREYTFGGLTWSDGVGKSCLLLQFTDKRFQPVHDLTIGVEFGARMITIDNKPIKLQIWDTAGQESFRSITRSYYRGAAGALLVYDITRRETFNHLASWLEDARQHANPNMTIMLIGNKCDLAHRRAVSTEEGEQFAKEHGLIFMEASAKTAQNVEEAFIKTAAMIYKKIQDGVFDVSNESYGIKVGYGGIPGPSGGRDGSSSQAGGCCS</sequence>
<dbReference type="GO" id="GO:0000139">
    <property type="term" value="C:Golgi membrane"/>
    <property type="evidence" value="ECO:0007669"/>
    <property type="project" value="UniProtKB-SubCell"/>
</dbReference>
<comment type="caution">
    <text evidence="21">The sequence shown here is derived from an EMBL/GenBank/DDBJ whole genome shotgun (WGS) entry which is preliminary data.</text>
</comment>
<dbReference type="InterPro" id="IPR000209">
    <property type="entry name" value="Peptidase_S8/S53_dom"/>
</dbReference>
<keyword evidence="10" id="KW-0342">GTP-binding</keyword>
<dbReference type="GO" id="GO:0006508">
    <property type="term" value="P:proteolysis"/>
    <property type="evidence" value="ECO:0007669"/>
    <property type="project" value="UniProtKB-KW"/>
</dbReference>
<dbReference type="Gene3D" id="3.40.50.300">
    <property type="entry name" value="P-loop containing nucleotide triphosphate hydrolases"/>
    <property type="match status" value="1"/>
</dbReference>
<dbReference type="InterPro" id="IPR003137">
    <property type="entry name" value="PA_domain"/>
</dbReference>
<dbReference type="GO" id="GO:0005789">
    <property type="term" value="C:endoplasmic reticulum membrane"/>
    <property type="evidence" value="ECO:0007669"/>
    <property type="project" value="UniProtKB-SubCell"/>
</dbReference>
<evidence type="ECO:0000256" key="9">
    <source>
        <dbReference type="ARBA" id="ARBA00023034"/>
    </source>
</evidence>
<evidence type="ECO:0000259" key="20">
    <source>
        <dbReference type="Pfam" id="PF05922"/>
    </source>
</evidence>
<evidence type="ECO:0000313" key="22">
    <source>
        <dbReference type="Proteomes" id="UP000317650"/>
    </source>
</evidence>
<dbReference type="Pfam" id="PF00082">
    <property type="entry name" value="Peptidase_S8"/>
    <property type="match status" value="1"/>
</dbReference>
<dbReference type="PROSITE" id="PS00138">
    <property type="entry name" value="SUBTILASE_SER"/>
    <property type="match status" value="1"/>
</dbReference>
<evidence type="ECO:0000259" key="18">
    <source>
        <dbReference type="Pfam" id="PF00082"/>
    </source>
</evidence>
<evidence type="ECO:0000256" key="17">
    <source>
        <dbReference type="SAM" id="SignalP"/>
    </source>
</evidence>
<evidence type="ECO:0000259" key="19">
    <source>
        <dbReference type="Pfam" id="PF02225"/>
    </source>
</evidence>
<keyword evidence="11" id="KW-0472">Membrane</keyword>
<dbReference type="NCBIfam" id="TIGR00231">
    <property type="entry name" value="small_GTP"/>
    <property type="match status" value="1"/>
</dbReference>
<dbReference type="Proteomes" id="UP000317650">
    <property type="component" value="Chromosome 4"/>
</dbReference>
<dbReference type="AlphaFoldDB" id="A0A4S8K909"/>
<keyword evidence="7 16" id="KW-0378">Hydrolase</keyword>
<evidence type="ECO:0000256" key="5">
    <source>
        <dbReference type="ARBA" id="ARBA00022729"/>
    </source>
</evidence>
<dbReference type="CDD" id="cd01866">
    <property type="entry name" value="Rab2"/>
    <property type="match status" value="1"/>
</dbReference>
<evidence type="ECO:0000256" key="15">
    <source>
        <dbReference type="ARBA" id="ARBA00037794"/>
    </source>
</evidence>
<keyword evidence="5 17" id="KW-0732">Signal</keyword>
<reference evidence="21 22" key="1">
    <citation type="journal article" date="2019" name="Nat. Plants">
        <title>Genome sequencing of Musa balbisiana reveals subgenome evolution and function divergence in polyploid bananas.</title>
        <authorList>
            <person name="Yao X."/>
        </authorList>
    </citation>
    <scope>NUCLEOTIDE SEQUENCE [LARGE SCALE GENOMIC DNA]</scope>
    <source>
        <strain evidence="22">cv. DH-PKW</strain>
        <tissue evidence="21">Leaves</tissue>
    </source>
</reference>
<accession>A0A4S8K909</accession>
<dbReference type="SMART" id="SM00175">
    <property type="entry name" value="RAB"/>
    <property type="match status" value="1"/>
</dbReference>
<organism evidence="21 22">
    <name type="scientific">Musa balbisiana</name>
    <name type="common">Banana</name>
    <dbReference type="NCBI Taxonomy" id="52838"/>
    <lineage>
        <taxon>Eukaryota</taxon>
        <taxon>Viridiplantae</taxon>
        <taxon>Streptophyta</taxon>
        <taxon>Embryophyta</taxon>
        <taxon>Tracheophyta</taxon>
        <taxon>Spermatophyta</taxon>
        <taxon>Magnoliopsida</taxon>
        <taxon>Liliopsida</taxon>
        <taxon>Zingiberales</taxon>
        <taxon>Musaceae</taxon>
        <taxon>Musa</taxon>
    </lineage>
</organism>
<dbReference type="Pfam" id="PF05922">
    <property type="entry name" value="Inhibitor_I9"/>
    <property type="match status" value="1"/>
</dbReference>
<dbReference type="InterPro" id="IPR023828">
    <property type="entry name" value="Peptidase_S8_Ser-AS"/>
</dbReference>
<keyword evidence="14" id="KW-0636">Prenylation</keyword>
<dbReference type="Gene3D" id="3.50.30.30">
    <property type="match status" value="1"/>
</dbReference>
<evidence type="ECO:0000256" key="12">
    <source>
        <dbReference type="ARBA" id="ARBA00023180"/>
    </source>
</evidence>
<feature type="active site" description="Charge relay system" evidence="16">
    <location>
        <position position="247"/>
    </location>
</feature>
<dbReference type="PROSITE" id="PS51419">
    <property type="entry name" value="RAB"/>
    <property type="match status" value="1"/>
</dbReference>
<dbReference type="InterPro" id="IPR045051">
    <property type="entry name" value="SBT"/>
</dbReference>
<evidence type="ECO:0000313" key="21">
    <source>
        <dbReference type="EMBL" id="THU71458.1"/>
    </source>
</evidence>
<evidence type="ECO:0000256" key="1">
    <source>
        <dbReference type="ARBA" id="ARBA00004628"/>
    </source>
</evidence>
<evidence type="ECO:0000256" key="11">
    <source>
        <dbReference type="ARBA" id="ARBA00023136"/>
    </source>
</evidence>
<dbReference type="FunFam" id="3.50.30.30:FF:000005">
    <property type="entry name" value="subtilisin-like protease SBT1.5"/>
    <property type="match status" value="1"/>
</dbReference>
<proteinExistence type="inferred from homology"/>
<evidence type="ECO:0000256" key="7">
    <source>
        <dbReference type="ARBA" id="ARBA00022801"/>
    </source>
</evidence>
<dbReference type="PROSITE" id="PS51421">
    <property type="entry name" value="RAS"/>
    <property type="match status" value="1"/>
</dbReference>
<evidence type="ECO:0008006" key="23">
    <source>
        <dbReference type="Google" id="ProtNLM"/>
    </source>
</evidence>
<comment type="similarity">
    <text evidence="3 16">Belongs to the peptidase S8 family.</text>
</comment>
<dbReference type="SUPFAM" id="SSF52025">
    <property type="entry name" value="PA domain"/>
    <property type="match status" value="1"/>
</dbReference>
<evidence type="ECO:0000256" key="14">
    <source>
        <dbReference type="ARBA" id="ARBA00023289"/>
    </source>
</evidence>
<keyword evidence="9" id="KW-0333">Golgi apparatus</keyword>
<feature type="active site" description="Charge relay system" evidence="16">
    <location>
        <position position="177"/>
    </location>
</feature>
<evidence type="ECO:0000256" key="13">
    <source>
        <dbReference type="ARBA" id="ARBA00023288"/>
    </source>
</evidence>
<dbReference type="Gene3D" id="3.30.70.80">
    <property type="entry name" value="Peptidase S8 propeptide/proteinase inhibitor I9"/>
    <property type="match status" value="1"/>
</dbReference>
<keyword evidence="22" id="KW-1185">Reference proteome</keyword>
<dbReference type="Pfam" id="PF02225">
    <property type="entry name" value="PA"/>
    <property type="match status" value="1"/>
</dbReference>
<dbReference type="FunFam" id="3.40.50.300:FF:000263">
    <property type="entry name" value="Ras-related protein RABB1c"/>
    <property type="match status" value="1"/>
</dbReference>
<dbReference type="InterPro" id="IPR005225">
    <property type="entry name" value="Small_GTP-bd"/>
</dbReference>